<dbReference type="InterPro" id="IPR057397">
    <property type="entry name" value="HEAT_5MP1_2"/>
</dbReference>
<dbReference type="InterPro" id="IPR016024">
    <property type="entry name" value="ARM-type_fold"/>
</dbReference>
<evidence type="ECO:0000256" key="1">
    <source>
        <dbReference type="SAM" id="MobiDB-lite"/>
    </source>
</evidence>
<dbReference type="PANTHER" id="PTHR14208">
    <property type="entry name" value="BASIC LEUCINE ZIPPER AND W2 DOMAIN-CONTAINING PROTEIN"/>
    <property type="match status" value="1"/>
</dbReference>
<gene>
    <name evidence="4" type="primary">LOC106459138</name>
</gene>
<dbReference type="GeneID" id="106459138"/>
<accession>A0ABM1SCC0</accession>
<protein>
    <submittedName>
        <fullName evidence="4">Basic leucine zipper and W2 domain-containing protein 2-like</fullName>
    </submittedName>
</protein>
<dbReference type="PROSITE" id="PS51363">
    <property type="entry name" value="W2"/>
    <property type="match status" value="1"/>
</dbReference>
<feature type="region of interest" description="Disordered" evidence="1">
    <location>
        <begin position="1"/>
        <end position="26"/>
    </location>
</feature>
<feature type="domain" description="W2" evidence="2">
    <location>
        <begin position="252"/>
        <end position="380"/>
    </location>
</feature>
<dbReference type="SUPFAM" id="SSF48371">
    <property type="entry name" value="ARM repeat"/>
    <property type="match status" value="1"/>
</dbReference>
<dbReference type="Proteomes" id="UP000694941">
    <property type="component" value="Unplaced"/>
</dbReference>
<evidence type="ECO:0000259" key="2">
    <source>
        <dbReference type="PROSITE" id="PS51363"/>
    </source>
</evidence>
<dbReference type="PANTHER" id="PTHR14208:SF2">
    <property type="entry name" value="PROTEIN KRASAVIETZ"/>
    <property type="match status" value="1"/>
</dbReference>
<dbReference type="Gene3D" id="1.25.40.180">
    <property type="match status" value="1"/>
</dbReference>
<dbReference type="RefSeq" id="XP_022241275.1">
    <property type="nucleotide sequence ID" value="XM_022385567.1"/>
</dbReference>
<reference evidence="4" key="1">
    <citation type="submission" date="2025-08" db="UniProtKB">
        <authorList>
            <consortium name="RefSeq"/>
        </authorList>
    </citation>
    <scope>IDENTIFICATION</scope>
    <source>
        <tissue evidence="4">Muscle</tissue>
    </source>
</reference>
<proteinExistence type="predicted"/>
<keyword evidence="3" id="KW-1185">Reference proteome</keyword>
<dbReference type="InterPro" id="IPR051245">
    <property type="entry name" value="eIF5-mimic_regulator"/>
</dbReference>
<evidence type="ECO:0000313" key="4">
    <source>
        <dbReference type="RefSeq" id="XP_022241275.1"/>
    </source>
</evidence>
<evidence type="ECO:0000313" key="3">
    <source>
        <dbReference type="Proteomes" id="UP000694941"/>
    </source>
</evidence>
<organism evidence="3 4">
    <name type="scientific">Limulus polyphemus</name>
    <name type="common">Atlantic horseshoe crab</name>
    <dbReference type="NCBI Taxonomy" id="6850"/>
    <lineage>
        <taxon>Eukaryota</taxon>
        <taxon>Metazoa</taxon>
        <taxon>Ecdysozoa</taxon>
        <taxon>Arthropoda</taxon>
        <taxon>Chelicerata</taxon>
        <taxon>Merostomata</taxon>
        <taxon>Xiphosura</taxon>
        <taxon>Limulidae</taxon>
        <taxon>Limulus</taxon>
    </lineage>
</organism>
<sequence length="380" mass="43645">MSQKTEKPTLSGQRIKTRKRDEREKYDPSGFRDLILQGLNEAGSSLDAVYKFLDTAGSKLDYRRYGEVLFDILLAGGHLAPGGTIVTDFDTNKLLRTEVCVFSADDDLDSLKGYAQLITKLVRRYKYLEKTLEDEFKKVLVFLKAFSPEERTKLAKVTCILVGSGLVPSVVLISCLQDHLIKDGIALQFLLDFFKTWLLEKDAPTLWTALRKAGLETRLMEFLPTTRQTPEIFHETFENHGLSSLLDYLKAHQDTSVKKDLQQQVVPLLKNDAPMKEILSLLKDYQNKHSLLEHDLAVLVWKTLMAAVEWNKKEELVAEQAFKHLKKYSALLAAFTQSGKSELALLIKIQEFCYDNMNFMKVFRKIVFLLYKSKFEDFYC</sequence>
<dbReference type="Pfam" id="PF25504">
    <property type="entry name" value="HEAT_5MP1_2"/>
    <property type="match status" value="1"/>
</dbReference>
<dbReference type="InterPro" id="IPR003307">
    <property type="entry name" value="W2_domain"/>
</dbReference>
<name>A0ABM1SCC0_LIMPO</name>